<dbReference type="SMART" id="SM00382">
    <property type="entry name" value="AAA"/>
    <property type="match status" value="1"/>
</dbReference>
<gene>
    <name evidence="8" type="ORF">AWB69_06308</name>
</gene>
<evidence type="ECO:0000256" key="1">
    <source>
        <dbReference type="ARBA" id="ARBA00005417"/>
    </source>
</evidence>
<evidence type="ECO:0000256" key="6">
    <source>
        <dbReference type="ARBA" id="ARBA00022840"/>
    </source>
</evidence>
<dbReference type="PROSITE" id="PS50893">
    <property type="entry name" value="ABC_TRANSPORTER_2"/>
    <property type="match status" value="1"/>
</dbReference>
<evidence type="ECO:0000256" key="2">
    <source>
        <dbReference type="ARBA" id="ARBA00022448"/>
    </source>
</evidence>
<evidence type="ECO:0000256" key="4">
    <source>
        <dbReference type="ARBA" id="ARBA00022519"/>
    </source>
</evidence>
<dbReference type="Proteomes" id="UP000054683">
    <property type="component" value="Unassembled WGS sequence"/>
</dbReference>
<keyword evidence="4" id="KW-0997">Cell inner membrane</keyword>
<dbReference type="CDD" id="cd03293">
    <property type="entry name" value="ABC_NrtD_SsuB_transporters"/>
    <property type="match status" value="1"/>
</dbReference>
<dbReference type="GO" id="GO:0005524">
    <property type="term" value="F:ATP binding"/>
    <property type="evidence" value="ECO:0007669"/>
    <property type="project" value="UniProtKB-KW"/>
</dbReference>
<dbReference type="InterPro" id="IPR027417">
    <property type="entry name" value="P-loop_NTPase"/>
</dbReference>
<accession>A0A168GVB3</accession>
<keyword evidence="6" id="KW-0067">ATP-binding</keyword>
<proteinExistence type="inferred from homology"/>
<dbReference type="SUPFAM" id="SSF52540">
    <property type="entry name" value="P-loop containing nucleoside triphosphate hydrolases"/>
    <property type="match status" value="1"/>
</dbReference>
<dbReference type="RefSeq" id="WP_062090589.1">
    <property type="nucleotide sequence ID" value="NZ_FCOK02000056.1"/>
</dbReference>
<protein>
    <submittedName>
        <fullName evidence="8">ABC transporter</fullName>
    </submittedName>
</protein>
<dbReference type="PROSITE" id="PS00211">
    <property type="entry name" value="ABC_TRANSPORTER_1"/>
    <property type="match status" value="1"/>
</dbReference>
<keyword evidence="4" id="KW-0472">Membrane</keyword>
<dbReference type="PANTHER" id="PTHR42788">
    <property type="entry name" value="TAURINE IMPORT ATP-BINDING PROTEIN-RELATED"/>
    <property type="match status" value="1"/>
</dbReference>
<keyword evidence="2" id="KW-0813">Transport</keyword>
<evidence type="ECO:0000256" key="3">
    <source>
        <dbReference type="ARBA" id="ARBA00022475"/>
    </source>
</evidence>
<keyword evidence="5" id="KW-0547">Nucleotide-binding</keyword>
<dbReference type="InterPro" id="IPR018632">
    <property type="entry name" value="AAA-associated_dom_C"/>
</dbReference>
<evidence type="ECO:0000256" key="5">
    <source>
        <dbReference type="ARBA" id="ARBA00022741"/>
    </source>
</evidence>
<evidence type="ECO:0000313" key="9">
    <source>
        <dbReference type="Proteomes" id="UP000054683"/>
    </source>
</evidence>
<evidence type="ECO:0000259" key="7">
    <source>
        <dbReference type="PROSITE" id="PS50893"/>
    </source>
</evidence>
<dbReference type="InterPro" id="IPR050166">
    <property type="entry name" value="ABC_transporter_ATP-bind"/>
</dbReference>
<organism evidence="8 9">
    <name type="scientific">Caballeronia udeis</name>
    <dbReference type="NCBI Taxonomy" id="1232866"/>
    <lineage>
        <taxon>Bacteria</taxon>
        <taxon>Pseudomonadati</taxon>
        <taxon>Pseudomonadota</taxon>
        <taxon>Betaproteobacteria</taxon>
        <taxon>Burkholderiales</taxon>
        <taxon>Burkholderiaceae</taxon>
        <taxon>Caballeronia</taxon>
    </lineage>
</organism>
<dbReference type="Pfam" id="PF09821">
    <property type="entry name" value="AAA_assoc_C"/>
    <property type="match status" value="1"/>
</dbReference>
<dbReference type="Gene3D" id="3.40.50.300">
    <property type="entry name" value="P-loop containing nucleotide triphosphate hydrolases"/>
    <property type="match status" value="1"/>
</dbReference>
<dbReference type="OrthoDB" id="9783039at2"/>
<dbReference type="InterPro" id="IPR017871">
    <property type="entry name" value="ABC_transporter-like_CS"/>
</dbReference>
<dbReference type="EMBL" id="FCOK02000056">
    <property type="protein sequence ID" value="SAP34751.1"/>
    <property type="molecule type" value="Genomic_DNA"/>
</dbReference>
<sequence length="447" mass="49044">MPNSDFNVASPVTPASPASRATEEILNVKDVSRGFKKSQGDLLVLDGVNLSLREGEIVGLLGRSGSGKSTLLRIIAGLIEPTTGNVTYKGKPLEGPADGVAMVFQTFALFPWLTVLQNVEAGLEAQGVGAAPRRARALAAIDLIGLDGFENAYPRELSGGMRQRVGFARALVVDPTLLLMDEPFSALDVLTAENLRTDLLDLWTQGKMPIKSVLIVTHNIEEAVFMCDRIMVLSSNPGRVIAEIKVPFPHPRNRLDTAFRSLVDEIYAKMTARQAEGATKQTLEFGSRLPHVSTNLLAGLIETLAVAPYNGRADMPVIARSLHLEVDDLFPIAEMLQHLGFAELREGDIYLTPAAHVFAELGTHERKMMFADHLLKHVPLAARIKKVLNERPGHRAPRVRFEQELEDFLTDGAAEDTLDSVINWGRYGEVFSYNDQTELFSLEDVES</sequence>
<keyword evidence="3" id="KW-1003">Cell membrane</keyword>
<dbReference type="InterPro" id="IPR003439">
    <property type="entry name" value="ABC_transporter-like_ATP-bd"/>
</dbReference>
<dbReference type="AlphaFoldDB" id="A0A168GVB3"/>
<feature type="domain" description="ABC transporter" evidence="7">
    <location>
        <begin position="26"/>
        <end position="260"/>
    </location>
</feature>
<comment type="similarity">
    <text evidence="1">Belongs to the ABC transporter superfamily.</text>
</comment>
<name>A0A168GVB3_9BURK</name>
<reference evidence="8 9" key="1">
    <citation type="submission" date="2016-01" db="EMBL/GenBank/DDBJ databases">
        <authorList>
            <person name="McClelland M."/>
            <person name="Jain A."/>
            <person name="Saraogi P."/>
            <person name="Mendelson R."/>
            <person name="Westerman R."/>
            <person name="SanMiguel P."/>
            <person name="Csonka L."/>
        </authorList>
    </citation>
    <scope>NUCLEOTIDE SEQUENCE [LARGE SCALE GENOMIC DNA]</scope>
    <source>
        <strain evidence="8">LMG 27134</strain>
    </source>
</reference>
<dbReference type="PANTHER" id="PTHR42788:SF13">
    <property type="entry name" value="ALIPHATIC SULFONATES IMPORT ATP-BINDING PROTEIN SSUB"/>
    <property type="match status" value="1"/>
</dbReference>
<dbReference type="GO" id="GO:0016887">
    <property type="term" value="F:ATP hydrolysis activity"/>
    <property type="evidence" value="ECO:0007669"/>
    <property type="project" value="InterPro"/>
</dbReference>
<evidence type="ECO:0000313" key="8">
    <source>
        <dbReference type="EMBL" id="SAP34751.1"/>
    </source>
</evidence>
<dbReference type="Pfam" id="PF00005">
    <property type="entry name" value="ABC_tran"/>
    <property type="match status" value="1"/>
</dbReference>
<dbReference type="InterPro" id="IPR003593">
    <property type="entry name" value="AAA+_ATPase"/>
</dbReference>